<dbReference type="GO" id="GO:0000981">
    <property type="term" value="F:DNA-binding transcription factor activity, RNA polymerase II-specific"/>
    <property type="evidence" value="ECO:0007669"/>
    <property type="project" value="InterPro"/>
</dbReference>
<dbReference type="EMBL" id="ML737117">
    <property type="protein sequence ID" value="KAE8346089.1"/>
    <property type="molecule type" value="Genomic_DNA"/>
</dbReference>
<dbReference type="Proteomes" id="UP000325558">
    <property type="component" value="Unassembled WGS sequence"/>
</dbReference>
<evidence type="ECO:0008006" key="12">
    <source>
        <dbReference type="Google" id="ProtNLM"/>
    </source>
</evidence>
<keyword evidence="7" id="KW-0863">Zinc-finger</keyword>
<dbReference type="PROSITE" id="PS00028">
    <property type="entry name" value="ZINC_FINGER_C2H2_1"/>
    <property type="match status" value="2"/>
</dbReference>
<dbReference type="PANTHER" id="PTHR47660">
    <property type="entry name" value="TRANSCRIPTION FACTOR WITH C2H2 AND ZN(2)-CYS(6) DNA BINDING DOMAIN (EUROFUNG)-RELATED-RELATED"/>
    <property type="match status" value="1"/>
</dbReference>
<dbReference type="InterPro" id="IPR001138">
    <property type="entry name" value="Zn2Cys6_DnaBD"/>
</dbReference>
<name>A0A5N6YNS6_9EURO</name>
<dbReference type="SMART" id="SM00355">
    <property type="entry name" value="ZnF_C2H2"/>
    <property type="match status" value="2"/>
</dbReference>
<feature type="compositionally biased region" description="Basic and acidic residues" evidence="8">
    <location>
        <begin position="103"/>
        <end position="121"/>
    </location>
</feature>
<dbReference type="SUPFAM" id="SSF57667">
    <property type="entry name" value="beta-beta-alpha zinc fingers"/>
    <property type="match status" value="1"/>
</dbReference>
<dbReference type="PROSITE" id="PS50048">
    <property type="entry name" value="ZN2_CY6_FUNGAL_2"/>
    <property type="match status" value="1"/>
</dbReference>
<dbReference type="InterPro" id="IPR036864">
    <property type="entry name" value="Zn2-C6_fun-type_DNA-bd_sf"/>
</dbReference>
<keyword evidence="4" id="KW-0238">DNA-binding</keyword>
<evidence type="ECO:0000256" key="4">
    <source>
        <dbReference type="ARBA" id="ARBA00023125"/>
    </source>
</evidence>
<dbReference type="Gene3D" id="4.10.240.10">
    <property type="entry name" value="Zn(2)-C6 fungal-type DNA-binding domain"/>
    <property type="match status" value="1"/>
</dbReference>
<dbReference type="PROSITE" id="PS00463">
    <property type="entry name" value="ZN2_CY6_FUNGAL_1"/>
    <property type="match status" value="1"/>
</dbReference>
<keyword evidence="1" id="KW-0479">Metal-binding</keyword>
<accession>A0A5N6YNS6</accession>
<dbReference type="GO" id="GO:0008270">
    <property type="term" value="F:zinc ion binding"/>
    <property type="evidence" value="ECO:0007669"/>
    <property type="project" value="UniProtKB-KW"/>
</dbReference>
<dbReference type="GO" id="GO:0006351">
    <property type="term" value="P:DNA-templated transcription"/>
    <property type="evidence" value="ECO:0007669"/>
    <property type="project" value="InterPro"/>
</dbReference>
<dbReference type="InterPro" id="IPR007219">
    <property type="entry name" value="XnlR_reg_dom"/>
</dbReference>
<dbReference type="Pfam" id="PF04082">
    <property type="entry name" value="Fungal_trans"/>
    <property type="match status" value="1"/>
</dbReference>
<protein>
    <recommendedName>
        <fullName evidence="12">C2H2 type zinc finger domain protein</fullName>
    </recommendedName>
</protein>
<feature type="domain" description="C2H2-type" evidence="10">
    <location>
        <begin position="36"/>
        <end position="64"/>
    </location>
</feature>
<keyword evidence="3" id="KW-0805">Transcription regulation</keyword>
<dbReference type="Gene3D" id="3.30.160.60">
    <property type="entry name" value="Classic Zinc Finger"/>
    <property type="match status" value="2"/>
</dbReference>
<reference evidence="11" key="1">
    <citation type="submission" date="2019-04" db="EMBL/GenBank/DDBJ databases">
        <title>Friends and foes A comparative genomics study of 23 Aspergillus species from section Flavi.</title>
        <authorList>
            <consortium name="DOE Joint Genome Institute"/>
            <person name="Kjaerbolling I."/>
            <person name="Vesth T."/>
            <person name="Frisvad J.C."/>
            <person name="Nybo J.L."/>
            <person name="Theobald S."/>
            <person name="Kildgaard S."/>
            <person name="Isbrandt T."/>
            <person name="Kuo A."/>
            <person name="Sato A."/>
            <person name="Lyhne E.K."/>
            <person name="Kogle M.E."/>
            <person name="Wiebenga A."/>
            <person name="Kun R.S."/>
            <person name="Lubbers R.J."/>
            <person name="Makela M.R."/>
            <person name="Barry K."/>
            <person name="Chovatia M."/>
            <person name="Clum A."/>
            <person name="Daum C."/>
            <person name="Haridas S."/>
            <person name="He G."/>
            <person name="LaButti K."/>
            <person name="Lipzen A."/>
            <person name="Mondo S."/>
            <person name="Riley R."/>
            <person name="Salamov A."/>
            <person name="Simmons B.A."/>
            <person name="Magnuson J.K."/>
            <person name="Henrissat B."/>
            <person name="Mortensen U.H."/>
            <person name="Larsen T.O."/>
            <person name="Devries R.P."/>
            <person name="Grigoriev I.V."/>
            <person name="Machida M."/>
            <person name="Baker S.E."/>
            <person name="Andersen M.R."/>
        </authorList>
    </citation>
    <scope>NUCLEOTIDE SEQUENCE</scope>
    <source>
        <strain evidence="11">CBS 117612</strain>
    </source>
</reference>
<evidence type="ECO:0000256" key="5">
    <source>
        <dbReference type="ARBA" id="ARBA00023163"/>
    </source>
</evidence>
<keyword evidence="5" id="KW-0804">Transcription</keyword>
<gene>
    <name evidence="11" type="ORF">BDV24DRAFT_124306</name>
</gene>
<feature type="domain" description="Zn(2)-C6 fungal-type" evidence="9">
    <location>
        <begin position="71"/>
        <end position="100"/>
    </location>
</feature>
<dbReference type="GO" id="GO:0009893">
    <property type="term" value="P:positive regulation of metabolic process"/>
    <property type="evidence" value="ECO:0007669"/>
    <property type="project" value="UniProtKB-ARBA"/>
</dbReference>
<keyword evidence="2" id="KW-0862">Zinc</keyword>
<evidence type="ECO:0000313" key="11">
    <source>
        <dbReference type="EMBL" id="KAE8346089.1"/>
    </source>
</evidence>
<proteinExistence type="predicted"/>
<sequence>MVSRGYKCRFPGCTAKYQRKEHLRRHEAQHTQRWVLQCPTCAREFNRSDTLRRHIQVVHGVAEPTPQIKRACTHCRTQKVRCHAGPPCANCQRRGVECSLVRRQETAHPDRSPNEARDTRPTIRQSIPQQPRLRRRETEDRFVGIYFDVFHPHWPFIHRGTFGENESPLLVQSMVAIGLWMSGEEKEKYKAIDLHNVLGKAIRQQTEQWDGSESENATPACKWPIPTYQAMLLHIISAGMMKSSRTSLQPHLKPSLPPVEADLLRRLVASCKRLGMFYYPNILSRFSTEEPGAYVWVSIEEIKRFNLALFKLCSAVGASSPGPGDGDGPDSLTVASRDEAGNWGLLARELQFPLPRNMPLWNALTAEEWFAADTPDVYRHSLHDNLEQDWISRSADVLELVGS</sequence>
<dbReference type="PANTHER" id="PTHR47660:SF7">
    <property type="entry name" value="TRANSCRIPTION FACTOR WITH C2H2 AND ZN(2)-CYS(6) DNA BINDING DOMAIN (EUROFUNG)"/>
    <property type="match status" value="1"/>
</dbReference>
<evidence type="ECO:0000256" key="3">
    <source>
        <dbReference type="ARBA" id="ARBA00023015"/>
    </source>
</evidence>
<dbReference type="InterPro" id="IPR036236">
    <property type="entry name" value="Znf_C2H2_sf"/>
</dbReference>
<feature type="region of interest" description="Disordered" evidence="8">
    <location>
        <begin position="103"/>
        <end position="135"/>
    </location>
</feature>
<dbReference type="InterPro" id="IPR013087">
    <property type="entry name" value="Znf_C2H2_type"/>
</dbReference>
<dbReference type="CDD" id="cd00067">
    <property type="entry name" value="GAL4"/>
    <property type="match status" value="1"/>
</dbReference>
<feature type="domain" description="C2H2-type" evidence="10">
    <location>
        <begin position="6"/>
        <end position="31"/>
    </location>
</feature>
<dbReference type="GO" id="GO:0003677">
    <property type="term" value="F:DNA binding"/>
    <property type="evidence" value="ECO:0007669"/>
    <property type="project" value="UniProtKB-KW"/>
</dbReference>
<keyword evidence="6" id="KW-0539">Nucleus</keyword>
<evidence type="ECO:0000256" key="6">
    <source>
        <dbReference type="ARBA" id="ARBA00023242"/>
    </source>
</evidence>
<organism evidence="11">
    <name type="scientific">Aspergillus arachidicola</name>
    <dbReference type="NCBI Taxonomy" id="656916"/>
    <lineage>
        <taxon>Eukaryota</taxon>
        <taxon>Fungi</taxon>
        <taxon>Dikarya</taxon>
        <taxon>Ascomycota</taxon>
        <taxon>Pezizomycotina</taxon>
        <taxon>Eurotiomycetes</taxon>
        <taxon>Eurotiomycetidae</taxon>
        <taxon>Eurotiales</taxon>
        <taxon>Aspergillaceae</taxon>
        <taxon>Aspergillus</taxon>
        <taxon>Aspergillus subgen. Circumdati</taxon>
    </lineage>
</organism>
<dbReference type="Pfam" id="PF00172">
    <property type="entry name" value="Zn_clus"/>
    <property type="match status" value="1"/>
</dbReference>
<dbReference type="OrthoDB" id="10261408at2759"/>
<evidence type="ECO:0000256" key="1">
    <source>
        <dbReference type="ARBA" id="ARBA00022723"/>
    </source>
</evidence>
<evidence type="ECO:0000259" key="10">
    <source>
        <dbReference type="PROSITE" id="PS50157"/>
    </source>
</evidence>
<dbReference type="SUPFAM" id="SSF57701">
    <property type="entry name" value="Zn2/Cys6 DNA-binding domain"/>
    <property type="match status" value="1"/>
</dbReference>
<evidence type="ECO:0000259" key="9">
    <source>
        <dbReference type="PROSITE" id="PS50048"/>
    </source>
</evidence>
<evidence type="ECO:0000256" key="8">
    <source>
        <dbReference type="SAM" id="MobiDB-lite"/>
    </source>
</evidence>
<evidence type="ECO:0000256" key="7">
    <source>
        <dbReference type="PROSITE-ProRule" id="PRU00042"/>
    </source>
</evidence>
<dbReference type="AlphaFoldDB" id="A0A5N6YNS6"/>
<dbReference type="CDD" id="cd12148">
    <property type="entry name" value="fungal_TF_MHR"/>
    <property type="match status" value="1"/>
</dbReference>
<dbReference type="PROSITE" id="PS50157">
    <property type="entry name" value="ZINC_FINGER_C2H2_2"/>
    <property type="match status" value="2"/>
</dbReference>
<evidence type="ECO:0000256" key="2">
    <source>
        <dbReference type="ARBA" id="ARBA00022833"/>
    </source>
</evidence>
<dbReference type="SMART" id="SM00066">
    <property type="entry name" value="GAL4"/>
    <property type="match status" value="1"/>
</dbReference>